<keyword evidence="2" id="KW-1185">Reference proteome</keyword>
<evidence type="ECO:0000313" key="2">
    <source>
        <dbReference type="Proteomes" id="UP000023430"/>
    </source>
</evidence>
<evidence type="ECO:0000313" key="1">
    <source>
        <dbReference type="EMBL" id="ETX27679.1"/>
    </source>
</evidence>
<dbReference type="OrthoDB" id="7347529at2"/>
<dbReference type="PATRIC" id="fig|1449351.3.peg.3483"/>
<dbReference type="Pfam" id="PF06475">
    <property type="entry name" value="Glycolipid_bind"/>
    <property type="match status" value="1"/>
</dbReference>
<dbReference type="EMBL" id="JAME01000029">
    <property type="protein sequence ID" value="ETX27679.1"/>
    <property type="molecule type" value="Genomic_DNA"/>
</dbReference>
<dbReference type="AlphaFoldDB" id="X7F6I7"/>
<dbReference type="eggNOG" id="COG3554">
    <property type="taxonomic scope" value="Bacteria"/>
</dbReference>
<gene>
    <name evidence="1" type="ORF">RISW2_12090</name>
</gene>
<dbReference type="STRING" id="1449351.RISW2_12090"/>
<dbReference type="InterPro" id="IPR009467">
    <property type="entry name" value="Glycolipid-bd_prot_put"/>
</dbReference>
<proteinExistence type="predicted"/>
<organism evidence="1 2">
    <name type="scientific">Roseivivax isoporae LMG 25204</name>
    <dbReference type="NCBI Taxonomy" id="1449351"/>
    <lineage>
        <taxon>Bacteria</taxon>
        <taxon>Pseudomonadati</taxon>
        <taxon>Pseudomonadota</taxon>
        <taxon>Alphaproteobacteria</taxon>
        <taxon>Rhodobacterales</taxon>
        <taxon>Roseobacteraceae</taxon>
        <taxon>Roseivivax</taxon>
    </lineage>
</organism>
<dbReference type="RefSeq" id="WP_043773451.1">
    <property type="nucleotide sequence ID" value="NZ_JAME01000029.1"/>
</dbReference>
<protein>
    <recommendedName>
        <fullName evidence="3">Glycolipid-binding domain-containing protein</fullName>
    </recommendedName>
</protein>
<comment type="caution">
    <text evidence="1">The sequence shown here is derived from an EMBL/GenBank/DDBJ whole genome shotgun (WGS) entry which is preliminary data.</text>
</comment>
<name>X7F6I7_9RHOB</name>
<evidence type="ECO:0008006" key="3">
    <source>
        <dbReference type="Google" id="ProtNLM"/>
    </source>
</evidence>
<reference evidence="1 2" key="1">
    <citation type="submission" date="2014-01" db="EMBL/GenBank/DDBJ databases">
        <title>Roseivivax isoporae LMG 25204 Genome Sequencing.</title>
        <authorList>
            <person name="Lai Q."/>
            <person name="Li G."/>
            <person name="Shao Z."/>
        </authorList>
    </citation>
    <scope>NUCLEOTIDE SEQUENCE [LARGE SCALE GENOMIC DNA]</scope>
    <source>
        <strain evidence="1 2">LMG 25204</strain>
    </source>
</reference>
<dbReference type="Proteomes" id="UP000023430">
    <property type="component" value="Unassembled WGS sequence"/>
</dbReference>
<dbReference type="SUPFAM" id="SSF159275">
    <property type="entry name" value="PA1994-like"/>
    <property type="match status" value="1"/>
</dbReference>
<accession>X7F6I7</accession>
<sequence>MTGRTVGTMRWRALDREGRDRCRLVQNDAGWMLVGHARFREREGASSIDYVIRCDPDWQTLVADLSGSWRDTPLALHVAREGTSWRVNDRLQPEAEGATDIDLGFSPATNLMPIRRLPEIGGIDACAAWLRDPGAGLSRLDQRYTRGRGNVVHYRAEQTGYETDLKVAETGFVALYPGLWEAERAL</sequence>